<dbReference type="PROSITE" id="PS50227">
    <property type="entry name" value="G_PROTEIN_RECEP_F2_3"/>
    <property type="match status" value="1"/>
</dbReference>
<reference evidence="17" key="1">
    <citation type="submission" date="2016-03" db="EMBL/GenBank/DDBJ databases">
        <title>RNAseq analyses of the sensorial organs of adult female Aedes albopictus.</title>
        <authorList>
            <person name="Fabrizio L."/>
            <person name="Ribeiro J.M."/>
            <person name="Arca B."/>
        </authorList>
    </citation>
    <scope>NUCLEOTIDE SEQUENCE</scope>
</reference>
<dbReference type="InterPro" id="IPR017981">
    <property type="entry name" value="GPCR_2-like_7TM"/>
</dbReference>
<feature type="transmembrane region" description="Helical" evidence="12">
    <location>
        <begin position="771"/>
        <end position="791"/>
    </location>
</feature>
<dbReference type="PANTHER" id="PTHR45930:SF4">
    <property type="entry name" value="ADHESION G PROTEIN-COUPLED RECEPTOR A3"/>
    <property type="match status" value="1"/>
</dbReference>
<evidence type="ECO:0000256" key="4">
    <source>
        <dbReference type="ARBA" id="ARBA00022692"/>
    </source>
</evidence>
<dbReference type="GO" id="GO:0004930">
    <property type="term" value="F:G protein-coupled receptor activity"/>
    <property type="evidence" value="ECO:0007669"/>
    <property type="project" value="InterPro"/>
</dbReference>
<dbReference type="Gene3D" id="1.20.1070.10">
    <property type="entry name" value="Rhodopsin 7-helix transmembrane proteins"/>
    <property type="match status" value="1"/>
</dbReference>
<feature type="transmembrane region" description="Helical" evidence="12">
    <location>
        <begin position="982"/>
        <end position="1003"/>
    </location>
</feature>
<dbReference type="Gene3D" id="2.60.40.10">
    <property type="entry name" value="Immunoglobulins"/>
    <property type="match status" value="1"/>
</dbReference>
<dbReference type="GO" id="GO:0007166">
    <property type="term" value="P:cell surface receptor signaling pathway"/>
    <property type="evidence" value="ECO:0007669"/>
    <property type="project" value="InterPro"/>
</dbReference>
<feature type="chain" id="PRO_5012122594" evidence="13">
    <location>
        <begin position="21"/>
        <end position="1485"/>
    </location>
</feature>
<dbReference type="InterPro" id="IPR007110">
    <property type="entry name" value="Ig-like_dom"/>
</dbReference>
<dbReference type="Pfam" id="PF26588">
    <property type="entry name" value="GAIN_ADGRA3"/>
    <property type="match status" value="1"/>
</dbReference>
<feature type="signal peptide" evidence="13">
    <location>
        <begin position="1"/>
        <end position="20"/>
    </location>
</feature>
<dbReference type="VEuPathDB" id="VectorBase:AALC636_035868"/>
<dbReference type="InterPro" id="IPR032675">
    <property type="entry name" value="LRR_dom_sf"/>
</dbReference>
<comment type="subcellular location">
    <subcellularLocation>
        <location evidence="1">Membrane</location>
        <topology evidence="1">Multi-pass membrane protein</topology>
    </subcellularLocation>
</comment>
<dbReference type="InterPro" id="IPR003599">
    <property type="entry name" value="Ig_sub"/>
</dbReference>
<keyword evidence="5 13" id="KW-0732">Signal</keyword>
<feature type="transmembrane region" description="Helical" evidence="12">
    <location>
        <begin position="701"/>
        <end position="725"/>
    </location>
</feature>
<feature type="compositionally biased region" description="Basic and acidic residues" evidence="11">
    <location>
        <begin position="1103"/>
        <end position="1117"/>
    </location>
</feature>
<dbReference type="InterPro" id="IPR001611">
    <property type="entry name" value="Leu-rich_rpt"/>
</dbReference>
<dbReference type="PROSITE" id="PS50261">
    <property type="entry name" value="G_PROTEIN_RECEP_F2_4"/>
    <property type="match status" value="1"/>
</dbReference>
<feature type="transmembrane region" description="Helical" evidence="12">
    <location>
        <begin position="825"/>
        <end position="846"/>
    </location>
</feature>
<evidence type="ECO:0000256" key="1">
    <source>
        <dbReference type="ARBA" id="ARBA00004141"/>
    </source>
</evidence>
<protein>
    <submittedName>
        <fullName evidence="17">Putative g-protein coupled receptor</fullName>
    </submittedName>
</protein>
<keyword evidence="8 12" id="KW-0472">Membrane</keyword>
<dbReference type="InterPro" id="IPR003591">
    <property type="entry name" value="Leu-rich_rpt_typical-subtyp"/>
</dbReference>
<dbReference type="InterPro" id="IPR051963">
    <property type="entry name" value="Adhesion_GPCR_A"/>
</dbReference>
<evidence type="ECO:0000259" key="15">
    <source>
        <dbReference type="PROSITE" id="PS50261"/>
    </source>
</evidence>
<dbReference type="PRINTS" id="PR00019">
    <property type="entry name" value="LEURICHRPT"/>
</dbReference>
<keyword evidence="3" id="KW-0433">Leucine-rich repeat</keyword>
<dbReference type="PROSITE" id="PS50835">
    <property type="entry name" value="IG_LIKE"/>
    <property type="match status" value="1"/>
</dbReference>
<evidence type="ECO:0000259" key="16">
    <source>
        <dbReference type="PROSITE" id="PS50835"/>
    </source>
</evidence>
<evidence type="ECO:0000256" key="11">
    <source>
        <dbReference type="SAM" id="MobiDB-lite"/>
    </source>
</evidence>
<dbReference type="SMART" id="SM00409">
    <property type="entry name" value="IG"/>
    <property type="match status" value="1"/>
</dbReference>
<feature type="transmembrane region" description="Helical" evidence="12">
    <location>
        <begin position="737"/>
        <end position="759"/>
    </location>
</feature>
<dbReference type="SUPFAM" id="SSF111418">
    <property type="entry name" value="Hormone receptor domain"/>
    <property type="match status" value="1"/>
</dbReference>
<dbReference type="SMART" id="SM00369">
    <property type="entry name" value="LRR_TYP"/>
    <property type="match status" value="4"/>
</dbReference>
<evidence type="ECO:0000256" key="6">
    <source>
        <dbReference type="ARBA" id="ARBA00022737"/>
    </source>
</evidence>
<keyword evidence="9" id="KW-1015">Disulfide bond</keyword>
<dbReference type="Gene3D" id="3.80.10.10">
    <property type="entry name" value="Ribonuclease Inhibitor"/>
    <property type="match status" value="1"/>
</dbReference>
<feature type="domain" description="G-protein coupled receptors family 2 profile 2" evidence="15">
    <location>
        <begin position="699"/>
        <end position="1004"/>
    </location>
</feature>
<dbReference type="InterPro" id="IPR013783">
    <property type="entry name" value="Ig-like_fold"/>
</dbReference>
<dbReference type="InterPro" id="IPR036445">
    <property type="entry name" value="GPCR_2_extracell_dom_sf"/>
</dbReference>
<evidence type="ECO:0000256" key="12">
    <source>
        <dbReference type="SAM" id="Phobius"/>
    </source>
</evidence>
<dbReference type="GO" id="GO:0005886">
    <property type="term" value="C:plasma membrane"/>
    <property type="evidence" value="ECO:0007669"/>
    <property type="project" value="TreeGrafter"/>
</dbReference>
<dbReference type="SUPFAM" id="SSF52058">
    <property type="entry name" value="L domain-like"/>
    <property type="match status" value="1"/>
</dbReference>
<evidence type="ECO:0000256" key="8">
    <source>
        <dbReference type="ARBA" id="ARBA00023136"/>
    </source>
</evidence>
<evidence type="ECO:0000256" key="13">
    <source>
        <dbReference type="SAM" id="SignalP"/>
    </source>
</evidence>
<feature type="region of interest" description="Disordered" evidence="11">
    <location>
        <begin position="1103"/>
        <end position="1122"/>
    </location>
</feature>
<dbReference type="Pfam" id="PF13855">
    <property type="entry name" value="LRR_8"/>
    <property type="match status" value="1"/>
</dbReference>
<dbReference type="VEuPathDB" id="VectorBase:AALFPA_072256"/>
<keyword evidence="7 12" id="KW-1133">Transmembrane helix</keyword>
<evidence type="ECO:0000256" key="7">
    <source>
        <dbReference type="ARBA" id="ARBA00022989"/>
    </source>
</evidence>
<accession>A0A1W7R6U0</accession>
<name>A0A1W7R6U0_AEDAL</name>
<evidence type="ECO:0000256" key="3">
    <source>
        <dbReference type="ARBA" id="ARBA00022614"/>
    </source>
</evidence>
<dbReference type="InterPro" id="IPR058808">
    <property type="entry name" value="GAIN_ADGRA2/3"/>
</dbReference>
<keyword evidence="6" id="KW-0677">Repeat</keyword>
<comment type="similarity">
    <text evidence="2">Belongs to the G-protein coupled receptor 2 family. Adhesion G-protein coupled receptor (ADGR) subfamily.</text>
</comment>
<evidence type="ECO:0000313" key="17">
    <source>
        <dbReference type="EMBL" id="JAV46840.1"/>
    </source>
</evidence>
<feature type="region of interest" description="Disordered" evidence="11">
    <location>
        <begin position="1249"/>
        <end position="1271"/>
    </location>
</feature>
<evidence type="ECO:0000259" key="14">
    <source>
        <dbReference type="PROSITE" id="PS50227"/>
    </source>
</evidence>
<feature type="domain" description="Ig-like" evidence="16">
    <location>
        <begin position="195"/>
        <end position="310"/>
    </location>
</feature>
<keyword evidence="4 12" id="KW-0812">Transmembrane</keyword>
<keyword evidence="10 17" id="KW-0675">Receptor</keyword>
<evidence type="ECO:0000256" key="5">
    <source>
        <dbReference type="ARBA" id="ARBA00022729"/>
    </source>
</evidence>
<dbReference type="PROSITE" id="PS51450">
    <property type="entry name" value="LRR"/>
    <property type="match status" value="3"/>
</dbReference>
<feature type="transmembrane region" description="Helical" evidence="12">
    <location>
        <begin position="950"/>
        <end position="970"/>
    </location>
</feature>
<dbReference type="EMBL" id="GEHC01000805">
    <property type="protein sequence ID" value="JAV46840.1"/>
    <property type="molecule type" value="Transcribed_RNA"/>
</dbReference>
<evidence type="ECO:0000256" key="2">
    <source>
        <dbReference type="ARBA" id="ARBA00007343"/>
    </source>
</evidence>
<dbReference type="PANTHER" id="PTHR45930">
    <property type="entry name" value="G-PROTEIN COUPLED RECEPTOR 124-LIKE PROTEIN"/>
    <property type="match status" value="1"/>
</dbReference>
<sequence length="1485" mass="167468">MPETIHCVLVFICLMQLVACDFSCPSKCECTEGTDGLKAQCQSQIYDLKEIEFTDVAEQLTHIDLSRNKISSLDGKIFHNMTRLRSLDLSNNAIRRIDSGVLSNLLAMKKLNFSQNQIVSIEQGAFDNMPNLKILDLSSNPLACNCDLLWLVPWSMNASVKLQPAPKCGTPFKNMLLKKLRVGVDLHCASAGEAPMLQLIPSVDQVLFQGDPLRLRCRAPRLAVGSVRDSEDIHIRSHIFWGWSSTRTTEDPLQDIVFHEPLKLFPSSTISTRPLSDGGILDSTLIIPQVKANHSGTWDCRLVTSSASFSKRISVIVISNETHFCPETYTHDSKGSYSWPKTITGRTVHLPCANDAGTTVPYAYYTCTMNGTWINFDATSCAYVLESTRVLEQFSKTNLSGNILESARYLRNYSHTLLAKNVNALDLVYLTRTIENFARETDHDKELGFVLMDIFVHLLKYSSNAASFIEAQKEDRSCQKLFYSFKSVVFNLPVSVLSKENIQVELFEIPFQGSTNGFSCTGISHNSKMSPLKCSIISKLPQYTFNERNVEVSLFTSFSKPFVNQYASTRIMISIFDSSLLFPNYDPEYRITSKVILLEPMQIGIDFSHNTTENTDIILVLKTALYHDEISKPIPVIWDPLLNDGLGGWSRKFCFQNHLFNRALIFSCKKFGVYAVMQNVKYLNDFLDNEDAGASFRYSEIGVYVGSVALFVACFFNIILYTTFASNIRMNVRKRHCLINLWLSLSALAFLYAFGIHLTEDFKVCEIVGLLMHYFTLATLLWYTTLLCNFYKTISRRRNAAQEIDTVASSITSTNEVTKKSKPLLGLYLVGYGISLLIGTIGAVNLQDYSSYNICFITETPALNSVIFPTIILIAFLVVLFLAVMCTIKSKYVYTNTSSFSEITRDCQQQQNRLNPATTEGSMYMDSCSFSTCSTRAQHIEYLSQLKVKLALLVLIILTWLAAATTSYMTTKNRKQNEKLFSIIYGALASILALSILYFYCFARSDFKLMWFTIRQPALSNHTTNTSTCYHSTKGPTRIYSELTAVKPIGTVIPSASAVYYKKETNTASIYHAPRVEVFFNANQSHVARKFFRKQKRLARQRHFDLGKTESSERPDQSDDSSQFYFVQSPHAETTTHEAHMNELTLRQEQKAVNNKVCYYPNLLSDSCNESDAVVDINSTLNVRFIKLTNNPEVCTDSNLYTNIVNKEEETNKLDDTLINNLNECKPCPIYENNLPFATAELNVNNTKIEEKPSQSSANESRETGKHKSRSLDYLSQYATEVLPSKADTRCASTSTFGHLNGAKTLPINFVNRTHGSGPFLPPLSMCELSGSLLSTNSEQNLPYNPDNTPIAEFKSTINESKDLSDNTARGGTHRHTLFCSPTMFSDFKYQNSEVSLRSQDYYAPQPEKDDLNYRFSDIDDDSSSHGSQRSIDELYELINGNFPNIRPTADVASGEHLMSSENLNNHHQKQLKNRHLYANTIPKL</sequence>
<dbReference type="InterPro" id="IPR001879">
    <property type="entry name" value="GPCR_2_extracellular_dom"/>
</dbReference>
<evidence type="ECO:0000256" key="9">
    <source>
        <dbReference type="ARBA" id="ARBA00023157"/>
    </source>
</evidence>
<dbReference type="VEuPathDB" id="VectorBase:AALF026911"/>
<organism evidence="17">
    <name type="scientific">Aedes albopictus</name>
    <name type="common">Asian tiger mosquito</name>
    <name type="synonym">Stegomyia albopicta</name>
    <dbReference type="NCBI Taxonomy" id="7160"/>
    <lineage>
        <taxon>Eukaryota</taxon>
        <taxon>Metazoa</taxon>
        <taxon>Ecdysozoa</taxon>
        <taxon>Arthropoda</taxon>
        <taxon>Hexapoda</taxon>
        <taxon>Insecta</taxon>
        <taxon>Pterygota</taxon>
        <taxon>Neoptera</taxon>
        <taxon>Endopterygota</taxon>
        <taxon>Diptera</taxon>
        <taxon>Nematocera</taxon>
        <taxon>Culicoidea</taxon>
        <taxon>Culicidae</taxon>
        <taxon>Culicinae</taxon>
        <taxon>Aedini</taxon>
        <taxon>Aedes</taxon>
        <taxon>Stegomyia</taxon>
    </lineage>
</organism>
<feature type="transmembrane region" description="Helical" evidence="12">
    <location>
        <begin position="866"/>
        <end position="888"/>
    </location>
</feature>
<proteinExistence type="inferred from homology"/>
<evidence type="ECO:0000256" key="10">
    <source>
        <dbReference type="ARBA" id="ARBA00023170"/>
    </source>
</evidence>
<feature type="domain" description="G-protein coupled receptors family 2 profile 1" evidence="14">
    <location>
        <begin position="299"/>
        <end position="385"/>
    </location>
</feature>